<dbReference type="EMBL" id="JAPDFR010000001">
    <property type="protein sequence ID" value="KAK0392410.1"/>
    <property type="molecule type" value="Genomic_DNA"/>
</dbReference>
<evidence type="ECO:0000313" key="4">
    <source>
        <dbReference type="EMBL" id="KAK0392410.1"/>
    </source>
</evidence>
<comment type="caution">
    <text evidence="4">The sequence shown here is derived from an EMBL/GenBank/DDBJ whole genome shotgun (WGS) entry which is preliminary data.</text>
</comment>
<evidence type="ECO:0000313" key="5">
    <source>
        <dbReference type="Proteomes" id="UP001175261"/>
    </source>
</evidence>
<dbReference type="PANTHER" id="PTHR33643">
    <property type="entry name" value="UREASE ACCESSORY PROTEIN D"/>
    <property type="match status" value="1"/>
</dbReference>
<dbReference type="Proteomes" id="UP001175261">
    <property type="component" value="Unassembled WGS sequence"/>
</dbReference>
<evidence type="ECO:0008006" key="6">
    <source>
        <dbReference type="Google" id="ProtNLM"/>
    </source>
</evidence>
<proteinExistence type="inferred from homology"/>
<gene>
    <name evidence="4" type="ORF">NLU13_1905</name>
</gene>
<dbReference type="Pfam" id="PF01774">
    <property type="entry name" value="UreD"/>
    <property type="match status" value="1"/>
</dbReference>
<evidence type="ECO:0000256" key="1">
    <source>
        <dbReference type="ARBA" id="ARBA00007177"/>
    </source>
</evidence>
<dbReference type="AlphaFoldDB" id="A0AA39GRT8"/>
<feature type="region of interest" description="Disordered" evidence="3">
    <location>
        <begin position="252"/>
        <end position="271"/>
    </location>
</feature>
<comment type="similarity">
    <text evidence="1">Belongs to the UreD family.</text>
</comment>
<keyword evidence="5" id="KW-1185">Reference proteome</keyword>
<evidence type="ECO:0000256" key="2">
    <source>
        <dbReference type="ARBA" id="ARBA00023186"/>
    </source>
</evidence>
<sequence length="331" mass="36079">MESPFPKSSSAAGDGKIVAKLLPAGGTGLETMLYQYPLKLISPSTHSDLKSVLVFLLSYGGGLVGGDAVNLSIDIHPGAKLSLVTQGHTKIFKSPSAEIVTRQTMNVHIGSGGALCLLPDPVQPFERSVYSQTQIFHLAEGASVCVLDWVTQGRTARGEDWDLIKWTGRNEIWVEHSDSGDRTKDRLLVRDNVVLSEPGSVALGRSLRTSMHKLGIFGTLILRGGCYSSLGDFFLAEFDALPRIGERDFRSADAKRKEDTNKSEHDKWRARRNEQEKVNGLLWTAARVRGCVVVKFGASSVEAGRDWIGTMLSKEGSVESQFGSDALMCLR</sequence>
<protein>
    <recommendedName>
        <fullName evidence="6">UreD</fullName>
    </recommendedName>
</protein>
<dbReference type="InterPro" id="IPR002669">
    <property type="entry name" value="UreD"/>
</dbReference>
<reference evidence="4" key="1">
    <citation type="submission" date="2022-10" db="EMBL/GenBank/DDBJ databases">
        <title>Determination and structural analysis of whole genome sequence of Sarocladium strictum F4-1.</title>
        <authorList>
            <person name="Hu L."/>
            <person name="Jiang Y."/>
        </authorList>
    </citation>
    <scope>NUCLEOTIDE SEQUENCE</scope>
    <source>
        <strain evidence="4">F4-1</strain>
    </source>
</reference>
<name>A0AA39GRT8_SARSR</name>
<dbReference type="PANTHER" id="PTHR33643:SF1">
    <property type="entry name" value="UREASE ACCESSORY PROTEIN D"/>
    <property type="match status" value="1"/>
</dbReference>
<evidence type="ECO:0000256" key="3">
    <source>
        <dbReference type="SAM" id="MobiDB-lite"/>
    </source>
</evidence>
<organism evidence="4 5">
    <name type="scientific">Sarocladium strictum</name>
    <name type="common">Black bundle disease fungus</name>
    <name type="synonym">Acremonium strictum</name>
    <dbReference type="NCBI Taxonomy" id="5046"/>
    <lineage>
        <taxon>Eukaryota</taxon>
        <taxon>Fungi</taxon>
        <taxon>Dikarya</taxon>
        <taxon>Ascomycota</taxon>
        <taxon>Pezizomycotina</taxon>
        <taxon>Sordariomycetes</taxon>
        <taxon>Hypocreomycetidae</taxon>
        <taxon>Hypocreales</taxon>
        <taxon>Sarocladiaceae</taxon>
        <taxon>Sarocladium</taxon>
    </lineage>
</organism>
<dbReference type="GO" id="GO:0016151">
    <property type="term" value="F:nickel cation binding"/>
    <property type="evidence" value="ECO:0007669"/>
    <property type="project" value="InterPro"/>
</dbReference>
<accession>A0AA39GRT8</accession>
<keyword evidence="2" id="KW-0143">Chaperone</keyword>
<dbReference type="HAMAP" id="MF_01384">
    <property type="entry name" value="UreD"/>
    <property type="match status" value="1"/>
</dbReference>